<evidence type="ECO:0000313" key="4">
    <source>
        <dbReference type="Proteomes" id="UP000831327"/>
    </source>
</evidence>
<sequence>MPSRDWRSAAAYADLENASARDLAWEFLRRNPRYVRDWEQLDDRRPDDAASAVAERWGLRFRGRPGGRRAQRNGHLGADHLYRHRCAVGLAAVLLASLAGCPAALEFTAAGE</sequence>
<dbReference type="EMBL" id="AP025637">
    <property type="protein sequence ID" value="BDG71612.1"/>
    <property type="molecule type" value="Genomic_DNA"/>
</dbReference>
<dbReference type="InterPro" id="IPR045465">
    <property type="entry name" value="Trans_reg_dom"/>
</dbReference>
<organism evidence="3 4">
    <name type="scientific">Roseomonas fluvialis</name>
    <dbReference type="NCBI Taxonomy" id="1750527"/>
    <lineage>
        <taxon>Bacteria</taxon>
        <taxon>Pseudomonadati</taxon>
        <taxon>Pseudomonadota</taxon>
        <taxon>Alphaproteobacteria</taxon>
        <taxon>Acetobacterales</taxon>
        <taxon>Roseomonadaceae</taxon>
        <taxon>Roseomonas</taxon>
    </lineage>
</organism>
<evidence type="ECO:0000256" key="1">
    <source>
        <dbReference type="SAM" id="Phobius"/>
    </source>
</evidence>
<keyword evidence="1" id="KW-1133">Transmembrane helix</keyword>
<reference evidence="3 4" key="1">
    <citation type="journal article" date="2016" name="Microbes Environ.">
        <title>Phylogenetically diverse aerobic anoxygenic phototrophic bacteria isolated from epilithic biofilms in Tama river, Japan.</title>
        <authorList>
            <person name="Hirose S."/>
            <person name="Matsuura K."/>
            <person name="Haruta S."/>
        </authorList>
    </citation>
    <scope>NUCLEOTIDE SEQUENCE [LARGE SCALE GENOMIC DNA]</scope>
    <source>
        <strain evidence="3 4">S08</strain>
    </source>
</reference>
<name>A0ABM9SED7_9PROT</name>
<evidence type="ECO:0000259" key="2">
    <source>
        <dbReference type="Pfam" id="PF20109"/>
    </source>
</evidence>
<keyword evidence="1" id="KW-0472">Membrane</keyword>
<keyword evidence="1" id="KW-0812">Transmembrane</keyword>
<gene>
    <name evidence="3" type="ORF">Rmf_15410</name>
</gene>
<protein>
    <recommendedName>
        <fullName evidence="2">Transcriptional regulator-like domain-containing protein</fullName>
    </recommendedName>
</protein>
<dbReference type="Pfam" id="PF20109">
    <property type="entry name" value="Trans_reg_dom"/>
    <property type="match status" value="1"/>
</dbReference>
<evidence type="ECO:0000313" key="3">
    <source>
        <dbReference type="EMBL" id="BDG71612.1"/>
    </source>
</evidence>
<dbReference type="Proteomes" id="UP000831327">
    <property type="component" value="Chromosome"/>
</dbReference>
<feature type="domain" description="Transcriptional regulator-like" evidence="2">
    <location>
        <begin position="5"/>
        <end position="62"/>
    </location>
</feature>
<accession>A0ABM9SED7</accession>
<keyword evidence="4" id="KW-1185">Reference proteome</keyword>
<feature type="transmembrane region" description="Helical" evidence="1">
    <location>
        <begin position="86"/>
        <end position="105"/>
    </location>
</feature>
<dbReference type="RefSeq" id="WP_244458869.1">
    <property type="nucleotide sequence ID" value="NZ_AP025637.1"/>
</dbReference>
<proteinExistence type="predicted"/>